<organism evidence="1 2">
    <name type="scientific">Spiromyces aspiralis</name>
    <dbReference type="NCBI Taxonomy" id="68401"/>
    <lineage>
        <taxon>Eukaryota</taxon>
        <taxon>Fungi</taxon>
        <taxon>Fungi incertae sedis</taxon>
        <taxon>Zoopagomycota</taxon>
        <taxon>Kickxellomycotina</taxon>
        <taxon>Kickxellomycetes</taxon>
        <taxon>Kickxellales</taxon>
        <taxon>Kickxellaceae</taxon>
        <taxon>Spiromyces</taxon>
    </lineage>
</organism>
<gene>
    <name evidence="1" type="ORF">EV182_005426</name>
</gene>
<sequence length="178" mass="19992">MSFIAKWIFGSNNAAPQSTEGSDSGIVGTSLVEKAKADADPSVESRTSNTSHSDSENTAVEETTTPSSDQEDMVKQVVDIFYDIILKDDRVNFFFEGINMQRQRRMMTRFLTQMLGGKPYNGRSMREAHRKINGLNDSHYDAVLEDLYDAFIKYGNTEEFAKNVIAVAETVRDDVLSR</sequence>
<reference evidence="1" key="1">
    <citation type="submission" date="2022-06" db="EMBL/GenBank/DDBJ databases">
        <title>Phylogenomic reconstructions and comparative analyses of Kickxellomycotina fungi.</title>
        <authorList>
            <person name="Reynolds N.K."/>
            <person name="Stajich J.E."/>
            <person name="Barry K."/>
            <person name="Grigoriev I.V."/>
            <person name="Crous P."/>
            <person name="Smith M.E."/>
        </authorList>
    </citation>
    <scope>NUCLEOTIDE SEQUENCE</scope>
    <source>
        <strain evidence="1">RSA 2271</strain>
    </source>
</reference>
<evidence type="ECO:0000313" key="2">
    <source>
        <dbReference type="Proteomes" id="UP001145114"/>
    </source>
</evidence>
<keyword evidence="2" id="KW-1185">Reference proteome</keyword>
<comment type="caution">
    <text evidence="1">The sequence shown here is derived from an EMBL/GenBank/DDBJ whole genome shotgun (WGS) entry which is preliminary data.</text>
</comment>
<dbReference type="EMBL" id="JAMZIH010001925">
    <property type="protein sequence ID" value="KAJ1677794.1"/>
    <property type="molecule type" value="Genomic_DNA"/>
</dbReference>
<name>A0ACC1HTX7_9FUNG</name>
<accession>A0ACC1HTX7</accession>
<dbReference type="Proteomes" id="UP001145114">
    <property type="component" value="Unassembled WGS sequence"/>
</dbReference>
<evidence type="ECO:0000313" key="1">
    <source>
        <dbReference type="EMBL" id="KAJ1677794.1"/>
    </source>
</evidence>
<proteinExistence type="predicted"/>
<protein>
    <submittedName>
        <fullName evidence="1">Uncharacterized protein</fullName>
    </submittedName>
</protein>